<proteinExistence type="predicted"/>
<feature type="transmembrane region" description="Helical" evidence="3">
    <location>
        <begin position="6"/>
        <end position="25"/>
    </location>
</feature>
<dbReference type="EMBL" id="CP126099">
    <property type="protein sequence ID" value="WHY31671.1"/>
    <property type="molecule type" value="Genomic_DNA"/>
</dbReference>
<reference evidence="4" key="1">
    <citation type="submission" date="2023-05" db="EMBL/GenBank/DDBJ databases">
        <title>Comparative genomics of Bacillaceae isolates and their secondary metabolite potential.</title>
        <authorList>
            <person name="Song L."/>
            <person name="Nielsen L.J."/>
            <person name="Mohite O."/>
            <person name="Xu X."/>
            <person name="Weber T."/>
            <person name="Kovacs A.T."/>
        </authorList>
    </citation>
    <scope>NUCLEOTIDE SEQUENCE</scope>
    <source>
        <strain evidence="4">LN15</strain>
    </source>
</reference>
<gene>
    <name evidence="4" type="ORF">QNH45_13165</name>
</gene>
<dbReference type="InterPro" id="IPR024418">
    <property type="entry name" value="DUF3862"/>
</dbReference>
<evidence type="ECO:0000313" key="5">
    <source>
        <dbReference type="Proteomes" id="UP001178303"/>
    </source>
</evidence>
<dbReference type="Proteomes" id="UP001178303">
    <property type="component" value="Chromosome"/>
</dbReference>
<dbReference type="InterPro" id="IPR037873">
    <property type="entry name" value="BamE-like"/>
</dbReference>
<evidence type="ECO:0000256" key="1">
    <source>
        <dbReference type="ARBA" id="ARBA00022729"/>
    </source>
</evidence>
<keyword evidence="1" id="KW-0732">Signal</keyword>
<dbReference type="RefSeq" id="WP_283886100.1">
    <property type="nucleotide sequence ID" value="NZ_CP126099.1"/>
</dbReference>
<protein>
    <submittedName>
        <fullName evidence="4">DUF3862 domain-containing protein</fullName>
    </submittedName>
</protein>
<dbReference type="AlphaFoldDB" id="A0AA95LZF5"/>
<dbReference type="Pfam" id="PF12978">
    <property type="entry name" value="DUF3862"/>
    <property type="match status" value="1"/>
</dbReference>
<keyword evidence="3" id="KW-0812">Transmembrane</keyword>
<dbReference type="Gene3D" id="3.30.1450.10">
    <property type="match status" value="1"/>
</dbReference>
<evidence type="ECO:0000256" key="3">
    <source>
        <dbReference type="SAM" id="Phobius"/>
    </source>
</evidence>
<evidence type="ECO:0000313" key="4">
    <source>
        <dbReference type="EMBL" id="WHY31671.1"/>
    </source>
</evidence>
<organism evidence="4 5">
    <name type="scientific">Bacillus wiedmannii</name>
    <dbReference type="NCBI Taxonomy" id="1890302"/>
    <lineage>
        <taxon>Bacteria</taxon>
        <taxon>Bacillati</taxon>
        <taxon>Bacillota</taxon>
        <taxon>Bacilli</taxon>
        <taxon>Bacillales</taxon>
        <taxon>Bacillaceae</taxon>
        <taxon>Bacillus</taxon>
        <taxon>Bacillus cereus group</taxon>
    </lineage>
</organism>
<accession>A0AA95LZF5</accession>
<keyword evidence="3" id="KW-0472">Membrane</keyword>
<evidence type="ECO:0000256" key="2">
    <source>
        <dbReference type="SAM" id="MobiDB-lite"/>
    </source>
</evidence>
<sequence>MQKPFYSKWWFWGIVALVIIAVVGGKNSVPKEEVKLASTEPKQEVKNETKKENKPEVKKADSTKEGISKAEFDQIQNGMTYEEVKTIIGSDGEVMSESGQKGQQFYTIMYSWNGEQGLGANANFIFQEEKLQNKAQFGLK</sequence>
<name>A0AA95LZF5_9BACI</name>
<keyword evidence="3" id="KW-1133">Transmembrane helix</keyword>
<feature type="region of interest" description="Disordered" evidence="2">
    <location>
        <begin position="32"/>
        <end position="69"/>
    </location>
</feature>